<dbReference type="SUPFAM" id="SSF57938">
    <property type="entry name" value="DnaJ/Hsp40 cysteine-rich domain"/>
    <property type="match status" value="1"/>
</dbReference>
<keyword evidence="1" id="KW-0812">Transmembrane</keyword>
<dbReference type="InterPro" id="IPR036410">
    <property type="entry name" value="HSP_DnaJ_Cys-rich_dom_sf"/>
</dbReference>
<proteinExistence type="predicted"/>
<evidence type="ECO:0000313" key="2">
    <source>
        <dbReference type="EnsemblPlants" id="MELO3C031577.2.1"/>
    </source>
</evidence>
<dbReference type="EnsemblPlants" id="MELO3C031577.2.1">
    <property type="protein sequence ID" value="MELO3C031577.2.1"/>
    <property type="gene ID" value="MELO3C031577.2"/>
</dbReference>
<organism evidence="2">
    <name type="scientific">Cucumis melo</name>
    <name type="common">Muskmelon</name>
    <dbReference type="NCBI Taxonomy" id="3656"/>
    <lineage>
        <taxon>Eukaryota</taxon>
        <taxon>Viridiplantae</taxon>
        <taxon>Streptophyta</taxon>
        <taxon>Embryophyta</taxon>
        <taxon>Tracheophyta</taxon>
        <taxon>Spermatophyta</taxon>
        <taxon>Magnoliopsida</taxon>
        <taxon>eudicotyledons</taxon>
        <taxon>Gunneridae</taxon>
        <taxon>Pentapetalae</taxon>
        <taxon>rosids</taxon>
        <taxon>fabids</taxon>
        <taxon>Cucurbitales</taxon>
        <taxon>Cucurbitaceae</taxon>
        <taxon>Benincaseae</taxon>
        <taxon>Cucumis</taxon>
    </lineage>
</organism>
<keyword evidence="1" id="KW-1133">Transmembrane helix</keyword>
<evidence type="ECO:0000256" key="1">
    <source>
        <dbReference type="SAM" id="Phobius"/>
    </source>
</evidence>
<sequence length="222" mass="24774">MIPRQLRTIFTGAAVILGGICTLNLASFLTIQTLRLTAEAKRRKIALPCKACRGKGFYICKLCRGNAVIQWSPLSDPIAMNPCVCPTCEGNRFSVHVNSYPDSHVDYENYKQKRVIGKILPISVKVFGWAYIPLGTTLPKLPRLLDVAYFCCLDGQWSRKATKKKKVAPISNNDNKGHSISFYLLVMIYKLIGPNNKWSTKLHAFQFPTPQLIDSNTLGGLV</sequence>
<protein>
    <submittedName>
        <fullName evidence="2">Uncharacterized protein</fullName>
    </submittedName>
</protein>
<accession>A0A9I9EBU8</accession>
<keyword evidence="1" id="KW-0472">Membrane</keyword>
<name>A0A9I9EBU8_CUCME</name>
<dbReference type="AlphaFoldDB" id="A0A9I9EBU8"/>
<reference evidence="2" key="1">
    <citation type="submission" date="2023-03" db="UniProtKB">
        <authorList>
            <consortium name="EnsemblPlants"/>
        </authorList>
    </citation>
    <scope>IDENTIFICATION</scope>
</reference>
<dbReference type="Gramene" id="MELO3C031577.2.1">
    <property type="protein sequence ID" value="MELO3C031577.2.1"/>
    <property type="gene ID" value="MELO3C031577.2"/>
</dbReference>
<feature type="transmembrane region" description="Helical" evidence="1">
    <location>
        <begin position="12"/>
        <end position="34"/>
    </location>
</feature>